<proteinExistence type="predicted"/>
<dbReference type="HOGENOM" id="CLU_3056129_0_0_1"/>
<name>A0A0C3N210_PISTI</name>
<sequence>MTLSYPASGRERQCGIYFRLPLSMFAPSHPGIPRPSDFSIRRCNFPYHTFTSFM</sequence>
<dbReference type="AlphaFoldDB" id="A0A0C3N210"/>
<evidence type="ECO:0000313" key="1">
    <source>
        <dbReference type="EMBL" id="KIN95109.1"/>
    </source>
</evidence>
<reference evidence="1 2" key="1">
    <citation type="submission" date="2014-04" db="EMBL/GenBank/DDBJ databases">
        <authorList>
            <consortium name="DOE Joint Genome Institute"/>
            <person name="Kuo A."/>
            <person name="Kohler A."/>
            <person name="Costa M.D."/>
            <person name="Nagy L.G."/>
            <person name="Floudas D."/>
            <person name="Copeland A."/>
            <person name="Barry K.W."/>
            <person name="Cichocki N."/>
            <person name="Veneault-Fourrey C."/>
            <person name="LaButti K."/>
            <person name="Lindquist E.A."/>
            <person name="Lipzen A."/>
            <person name="Lundell T."/>
            <person name="Morin E."/>
            <person name="Murat C."/>
            <person name="Sun H."/>
            <person name="Tunlid A."/>
            <person name="Henrissat B."/>
            <person name="Grigoriev I.V."/>
            <person name="Hibbett D.S."/>
            <person name="Martin F."/>
            <person name="Nordberg H.P."/>
            <person name="Cantor M.N."/>
            <person name="Hua S.X."/>
        </authorList>
    </citation>
    <scope>NUCLEOTIDE SEQUENCE [LARGE SCALE GENOMIC DNA]</scope>
    <source>
        <strain evidence="1 2">Marx 270</strain>
    </source>
</reference>
<dbReference type="InParanoid" id="A0A0C3N210"/>
<dbReference type="EMBL" id="KN832076">
    <property type="protein sequence ID" value="KIN95109.1"/>
    <property type="molecule type" value="Genomic_DNA"/>
</dbReference>
<evidence type="ECO:0000313" key="2">
    <source>
        <dbReference type="Proteomes" id="UP000054217"/>
    </source>
</evidence>
<dbReference type="Proteomes" id="UP000054217">
    <property type="component" value="Unassembled WGS sequence"/>
</dbReference>
<feature type="non-terminal residue" evidence="1">
    <location>
        <position position="54"/>
    </location>
</feature>
<keyword evidence="2" id="KW-1185">Reference proteome</keyword>
<organism evidence="1 2">
    <name type="scientific">Pisolithus tinctorius Marx 270</name>
    <dbReference type="NCBI Taxonomy" id="870435"/>
    <lineage>
        <taxon>Eukaryota</taxon>
        <taxon>Fungi</taxon>
        <taxon>Dikarya</taxon>
        <taxon>Basidiomycota</taxon>
        <taxon>Agaricomycotina</taxon>
        <taxon>Agaricomycetes</taxon>
        <taxon>Agaricomycetidae</taxon>
        <taxon>Boletales</taxon>
        <taxon>Sclerodermatineae</taxon>
        <taxon>Pisolithaceae</taxon>
        <taxon>Pisolithus</taxon>
    </lineage>
</organism>
<accession>A0A0C3N210</accession>
<protein>
    <submittedName>
        <fullName evidence="1">Uncharacterized protein</fullName>
    </submittedName>
</protein>
<gene>
    <name evidence="1" type="ORF">M404DRAFT_1007760</name>
</gene>
<reference evidence="2" key="2">
    <citation type="submission" date="2015-01" db="EMBL/GenBank/DDBJ databases">
        <title>Evolutionary Origins and Diversification of the Mycorrhizal Mutualists.</title>
        <authorList>
            <consortium name="DOE Joint Genome Institute"/>
            <consortium name="Mycorrhizal Genomics Consortium"/>
            <person name="Kohler A."/>
            <person name="Kuo A."/>
            <person name="Nagy L.G."/>
            <person name="Floudas D."/>
            <person name="Copeland A."/>
            <person name="Barry K.W."/>
            <person name="Cichocki N."/>
            <person name="Veneault-Fourrey C."/>
            <person name="LaButti K."/>
            <person name="Lindquist E.A."/>
            <person name="Lipzen A."/>
            <person name="Lundell T."/>
            <person name="Morin E."/>
            <person name="Murat C."/>
            <person name="Riley R."/>
            <person name="Ohm R."/>
            <person name="Sun H."/>
            <person name="Tunlid A."/>
            <person name="Henrissat B."/>
            <person name="Grigoriev I.V."/>
            <person name="Hibbett D.S."/>
            <person name="Martin F."/>
        </authorList>
    </citation>
    <scope>NUCLEOTIDE SEQUENCE [LARGE SCALE GENOMIC DNA]</scope>
    <source>
        <strain evidence="2">Marx 270</strain>
    </source>
</reference>